<dbReference type="Proteomes" id="UP001249851">
    <property type="component" value="Unassembled WGS sequence"/>
</dbReference>
<reference evidence="1" key="2">
    <citation type="journal article" date="2023" name="Science">
        <title>Genomic signatures of disease resistance in endangered staghorn corals.</title>
        <authorList>
            <person name="Vollmer S.V."/>
            <person name="Selwyn J.D."/>
            <person name="Despard B.A."/>
            <person name="Roesel C.L."/>
        </authorList>
    </citation>
    <scope>NUCLEOTIDE SEQUENCE</scope>
    <source>
        <strain evidence="1">K2</strain>
    </source>
</reference>
<comment type="caution">
    <text evidence="1">The sequence shown here is derived from an EMBL/GenBank/DDBJ whole genome shotgun (WGS) entry which is preliminary data.</text>
</comment>
<gene>
    <name evidence="1" type="ORF">P5673_026002</name>
</gene>
<accession>A0AAD9Q1I3</accession>
<sequence>MENFPKQDNTDLHFMRYDFTGNLREPLARLDQHQRDPIQSAIENGAHLKGLPSPENVRVSHYPCTLAIANGDAALQTHQVVRAKTCIQPG</sequence>
<proteinExistence type="predicted"/>
<protein>
    <submittedName>
        <fullName evidence="1">Uncharacterized protein</fullName>
    </submittedName>
</protein>
<evidence type="ECO:0000313" key="2">
    <source>
        <dbReference type="Proteomes" id="UP001249851"/>
    </source>
</evidence>
<dbReference type="EMBL" id="JARQWQ010000083">
    <property type="protein sequence ID" value="KAK2552834.1"/>
    <property type="molecule type" value="Genomic_DNA"/>
</dbReference>
<reference evidence="1" key="1">
    <citation type="journal article" date="2023" name="G3 (Bethesda)">
        <title>Whole genome assembly and annotation of the endangered Caribbean coral Acropora cervicornis.</title>
        <authorList>
            <person name="Selwyn J.D."/>
            <person name="Vollmer S.V."/>
        </authorList>
    </citation>
    <scope>NUCLEOTIDE SEQUENCE</scope>
    <source>
        <strain evidence="1">K2</strain>
    </source>
</reference>
<name>A0AAD9Q1I3_ACRCE</name>
<dbReference type="AlphaFoldDB" id="A0AAD9Q1I3"/>
<organism evidence="1 2">
    <name type="scientific">Acropora cervicornis</name>
    <name type="common">Staghorn coral</name>
    <dbReference type="NCBI Taxonomy" id="6130"/>
    <lineage>
        <taxon>Eukaryota</taxon>
        <taxon>Metazoa</taxon>
        <taxon>Cnidaria</taxon>
        <taxon>Anthozoa</taxon>
        <taxon>Hexacorallia</taxon>
        <taxon>Scleractinia</taxon>
        <taxon>Astrocoeniina</taxon>
        <taxon>Acroporidae</taxon>
        <taxon>Acropora</taxon>
    </lineage>
</organism>
<keyword evidence="2" id="KW-1185">Reference proteome</keyword>
<evidence type="ECO:0000313" key="1">
    <source>
        <dbReference type="EMBL" id="KAK2552834.1"/>
    </source>
</evidence>